<comment type="caution">
    <text evidence="2">The sequence shown here is derived from an EMBL/GenBank/DDBJ whole genome shotgun (WGS) entry which is preliminary data.</text>
</comment>
<dbReference type="SUPFAM" id="SSF81901">
    <property type="entry name" value="HCP-like"/>
    <property type="match status" value="1"/>
</dbReference>
<dbReference type="EMBL" id="MFSQ01000100">
    <property type="protein sequence ID" value="OGI39051.1"/>
    <property type="molecule type" value="Genomic_DNA"/>
</dbReference>
<dbReference type="PANTHER" id="PTHR45011:SF1">
    <property type="entry name" value="DAP3-BINDING CELL DEATH ENHANCER 1"/>
    <property type="match status" value="1"/>
</dbReference>
<evidence type="ECO:0008006" key="4">
    <source>
        <dbReference type="Google" id="ProtNLM"/>
    </source>
</evidence>
<sequence>MHIRRFTGACALALLLIGGVAAAGPLEDGIAAHGARDYARAFALLRPLAERGDAQAQNLVGLMHANGQGVARDDGRAVYWFRQAARQNHIKAGRNLAYMLANGRGQAGTDDKQPECQ</sequence>
<dbReference type="PANTHER" id="PTHR45011">
    <property type="entry name" value="DAP3-BINDING CELL DEATH ENHANCER 1"/>
    <property type="match status" value="1"/>
</dbReference>
<reference evidence="2 3" key="1">
    <citation type="journal article" date="2016" name="Nat. Commun.">
        <title>Thousands of microbial genomes shed light on interconnected biogeochemical processes in an aquifer system.</title>
        <authorList>
            <person name="Anantharaman K."/>
            <person name="Brown C.T."/>
            <person name="Hug L.A."/>
            <person name="Sharon I."/>
            <person name="Castelle C.J."/>
            <person name="Probst A.J."/>
            <person name="Thomas B.C."/>
            <person name="Singh A."/>
            <person name="Wilkins M.J."/>
            <person name="Karaoz U."/>
            <person name="Brodie E.L."/>
            <person name="Williams K.H."/>
            <person name="Hubbard S.S."/>
            <person name="Banfield J.F."/>
        </authorList>
    </citation>
    <scope>NUCLEOTIDE SEQUENCE [LARGE SCALE GENOMIC DNA]</scope>
</reference>
<proteinExistence type="predicted"/>
<dbReference type="InterPro" id="IPR011990">
    <property type="entry name" value="TPR-like_helical_dom_sf"/>
</dbReference>
<name>A0A1F6T1L5_9PROT</name>
<dbReference type="InterPro" id="IPR052748">
    <property type="entry name" value="ISR_Activator"/>
</dbReference>
<gene>
    <name evidence="2" type="ORF">A2140_04905</name>
</gene>
<dbReference type="SMART" id="SM00671">
    <property type="entry name" value="SEL1"/>
    <property type="match status" value="1"/>
</dbReference>
<feature type="signal peptide" evidence="1">
    <location>
        <begin position="1"/>
        <end position="22"/>
    </location>
</feature>
<evidence type="ECO:0000313" key="2">
    <source>
        <dbReference type="EMBL" id="OGI39051.1"/>
    </source>
</evidence>
<dbReference type="AlphaFoldDB" id="A0A1F6T1L5"/>
<organism evidence="2 3">
    <name type="scientific">Candidatus Muproteobacteria bacterium RBG_16_62_13</name>
    <dbReference type="NCBI Taxonomy" id="1817756"/>
    <lineage>
        <taxon>Bacteria</taxon>
        <taxon>Pseudomonadati</taxon>
        <taxon>Pseudomonadota</taxon>
        <taxon>Candidatus Muproteobacteria</taxon>
    </lineage>
</organism>
<evidence type="ECO:0000256" key="1">
    <source>
        <dbReference type="SAM" id="SignalP"/>
    </source>
</evidence>
<dbReference type="Gene3D" id="1.25.40.10">
    <property type="entry name" value="Tetratricopeptide repeat domain"/>
    <property type="match status" value="1"/>
</dbReference>
<protein>
    <recommendedName>
        <fullName evidence="4">Sel1 repeat family protein</fullName>
    </recommendedName>
</protein>
<evidence type="ECO:0000313" key="3">
    <source>
        <dbReference type="Proteomes" id="UP000178379"/>
    </source>
</evidence>
<dbReference type="InterPro" id="IPR006597">
    <property type="entry name" value="Sel1-like"/>
</dbReference>
<dbReference type="Proteomes" id="UP000178379">
    <property type="component" value="Unassembled WGS sequence"/>
</dbReference>
<accession>A0A1F6T1L5</accession>
<feature type="chain" id="PRO_5009526518" description="Sel1 repeat family protein" evidence="1">
    <location>
        <begin position="23"/>
        <end position="117"/>
    </location>
</feature>
<dbReference type="Pfam" id="PF08238">
    <property type="entry name" value="Sel1"/>
    <property type="match status" value="3"/>
</dbReference>
<dbReference type="STRING" id="1817756.A2140_04905"/>
<keyword evidence="1" id="KW-0732">Signal</keyword>